<dbReference type="EMBL" id="JALJOQ010000113">
    <property type="protein sequence ID" value="KAK9796691.1"/>
    <property type="molecule type" value="Genomic_DNA"/>
</dbReference>
<dbReference type="Proteomes" id="UP001465755">
    <property type="component" value="Unassembled WGS sequence"/>
</dbReference>
<accession>A0AAW1NWN2</accession>
<proteinExistence type="predicted"/>
<feature type="region of interest" description="Disordered" evidence="1">
    <location>
        <begin position="1"/>
        <end position="63"/>
    </location>
</feature>
<evidence type="ECO:0000256" key="1">
    <source>
        <dbReference type="SAM" id="MobiDB-lite"/>
    </source>
</evidence>
<protein>
    <submittedName>
        <fullName evidence="2">Uncharacterized protein</fullName>
    </submittedName>
</protein>
<evidence type="ECO:0000313" key="3">
    <source>
        <dbReference type="Proteomes" id="UP001465755"/>
    </source>
</evidence>
<gene>
    <name evidence="2" type="ORF">WJX73_000967</name>
</gene>
<organism evidence="2 3">
    <name type="scientific">Symbiochloris irregularis</name>
    <dbReference type="NCBI Taxonomy" id="706552"/>
    <lineage>
        <taxon>Eukaryota</taxon>
        <taxon>Viridiplantae</taxon>
        <taxon>Chlorophyta</taxon>
        <taxon>core chlorophytes</taxon>
        <taxon>Trebouxiophyceae</taxon>
        <taxon>Trebouxiales</taxon>
        <taxon>Trebouxiaceae</taxon>
        <taxon>Symbiochloris</taxon>
    </lineage>
</organism>
<sequence length="77" mass="8017">MMSEMASRRSGAVSRERPTSIAAPQSGQDLGSIGLENRGVSGTAPGTATALQNEQRNTATSASKYPWSSLAIFCELA</sequence>
<name>A0AAW1NWN2_9CHLO</name>
<dbReference type="AlphaFoldDB" id="A0AAW1NWN2"/>
<reference evidence="2 3" key="1">
    <citation type="journal article" date="2024" name="Nat. Commun.">
        <title>Phylogenomics reveals the evolutionary origins of lichenization in chlorophyte algae.</title>
        <authorList>
            <person name="Puginier C."/>
            <person name="Libourel C."/>
            <person name="Otte J."/>
            <person name="Skaloud P."/>
            <person name="Haon M."/>
            <person name="Grisel S."/>
            <person name="Petersen M."/>
            <person name="Berrin J.G."/>
            <person name="Delaux P.M."/>
            <person name="Dal Grande F."/>
            <person name="Keller J."/>
        </authorList>
    </citation>
    <scope>NUCLEOTIDE SEQUENCE [LARGE SCALE GENOMIC DNA]</scope>
    <source>
        <strain evidence="2 3">SAG 2036</strain>
    </source>
</reference>
<comment type="caution">
    <text evidence="2">The sequence shown here is derived from an EMBL/GenBank/DDBJ whole genome shotgun (WGS) entry which is preliminary data.</text>
</comment>
<evidence type="ECO:0000313" key="2">
    <source>
        <dbReference type="EMBL" id="KAK9796691.1"/>
    </source>
</evidence>
<keyword evidence="3" id="KW-1185">Reference proteome</keyword>
<feature type="compositionally biased region" description="Polar residues" evidence="1">
    <location>
        <begin position="44"/>
        <end position="63"/>
    </location>
</feature>